<organism evidence="1">
    <name type="scientific">Xenorhabdus szentirmaii</name>
    <dbReference type="NCBI Taxonomy" id="290112"/>
    <lineage>
        <taxon>Bacteria</taxon>
        <taxon>Pseudomonadati</taxon>
        <taxon>Pseudomonadota</taxon>
        <taxon>Gammaproteobacteria</taxon>
        <taxon>Enterobacterales</taxon>
        <taxon>Morganellaceae</taxon>
        <taxon>Xenorhabdus</taxon>
    </lineage>
</organism>
<dbReference type="Proteomes" id="UP001193920">
    <property type="component" value="Unassembled WGS sequence"/>
</dbReference>
<sequence length="269" mass="30610">MYAIESKKESKKKELSESDFQFEENMSFSKNIKLPENKTKNSLNSKNKELNNNVSELTLKQLNDFSQEKLKEMGAELLKINPNHLTVEKLDKGTTIYKLSKYKNFDLEKIKAAENAQDEWAGQYFALDSKLAEGYSADYIDEDTGNGKVYLHTFEVLNDIPIIKNTNKAHGHGGLSGENKASAIKDFLIENHGVINDNIIDENINHEKPLMPTLTENGFAFNGPHDIEENQGREIILGAKLLEGNLKPIKLEVLEYKGYKHNKTYEEKI</sequence>
<gene>
    <name evidence="1" type="ORF">ID854_15970</name>
</gene>
<accession>A0AAW3YUL3</accession>
<dbReference type="AlphaFoldDB" id="A0AAW3YUL3"/>
<comment type="caution">
    <text evidence="1">The sequence shown here is derived from an EMBL/GenBank/DDBJ whole genome shotgun (WGS) entry which is preliminary data.</text>
</comment>
<name>A0AAW3YUL3_9GAMM</name>
<protein>
    <submittedName>
        <fullName evidence="1">Uncharacterized protein</fullName>
    </submittedName>
</protein>
<dbReference type="EMBL" id="JACXBF010000414">
    <property type="protein sequence ID" value="MBD2801892.1"/>
    <property type="molecule type" value="Genomic_DNA"/>
</dbReference>
<dbReference type="GeneID" id="97126725"/>
<evidence type="ECO:0000313" key="1">
    <source>
        <dbReference type="EMBL" id="MBD2801892.1"/>
    </source>
</evidence>
<reference evidence="1" key="2">
    <citation type="journal article" date="2024" name="Toxins">
        <title>Genome Sequence Analysis of Native Xenorhabdus Strains Isolated from Entomopathogenic Nematodes in Argentina.</title>
        <authorList>
            <person name="Palma L."/>
            <person name="Frizzo L."/>
            <person name="Kaiser S."/>
            <person name="Berry C."/>
            <person name="Caballero P."/>
            <person name="Bode H.B."/>
            <person name="Del Valle E.E."/>
        </authorList>
    </citation>
    <scope>NUCLEOTIDE SEQUENCE</scope>
    <source>
        <strain evidence="1">M</strain>
    </source>
</reference>
<proteinExistence type="predicted"/>
<dbReference type="RefSeq" id="WP_099138916.1">
    <property type="nucleotide sequence ID" value="NZ_CAWNPE010000001.1"/>
</dbReference>
<reference evidence="1" key="1">
    <citation type="submission" date="2020-09" db="EMBL/GenBank/DDBJ databases">
        <authorList>
            <person name="Palma L."/>
            <person name="Caballero P."/>
            <person name="Berry C."/>
            <person name="Del Valle E."/>
        </authorList>
    </citation>
    <scope>NUCLEOTIDE SEQUENCE</scope>
    <source>
        <strain evidence="1">M</strain>
    </source>
</reference>